<proteinExistence type="inferred from homology"/>
<protein>
    <recommendedName>
        <fullName evidence="5">Xylose operon repressor</fullName>
    </recommendedName>
</protein>
<comment type="similarity">
    <text evidence="1">Belongs to the ROK (NagC/XylR) family.</text>
</comment>
<dbReference type="CDD" id="cd24073">
    <property type="entry name" value="ASKHA_ATPase_ROK_CYANR"/>
    <property type="match status" value="1"/>
</dbReference>
<evidence type="ECO:0000313" key="3">
    <source>
        <dbReference type="EMBL" id="PIL21415.1"/>
    </source>
</evidence>
<dbReference type="InterPro" id="IPR043129">
    <property type="entry name" value="ATPase_NBD"/>
</dbReference>
<evidence type="ECO:0000256" key="2">
    <source>
        <dbReference type="SAM" id="MobiDB-lite"/>
    </source>
</evidence>
<dbReference type="SUPFAM" id="SSF46785">
    <property type="entry name" value="Winged helix' DNA-binding domain"/>
    <property type="match status" value="1"/>
</dbReference>
<dbReference type="InterPro" id="IPR036390">
    <property type="entry name" value="WH_DNA-bd_sf"/>
</dbReference>
<dbReference type="Gene3D" id="1.10.10.10">
    <property type="entry name" value="Winged helix-like DNA-binding domain superfamily/Winged helix DNA-binding domain"/>
    <property type="match status" value="1"/>
</dbReference>
<accession>A0A2G8RIM2</accession>
<keyword evidence="4" id="KW-1185">Reference proteome</keyword>
<sequence>MCDVPGGSAGSEPQSSGCGPILSASAAPARPLRQQIFESVRAAGRSARADVTRSLGISAGSATTLSAELIAAGFLREVEGLPREVGRGRPPVALEVVPDARLVIGIKLSDALHTAVLTDFAGTVLADVSQPTPPHRKSVEETLSEVSDLIAAVLSNADRRLSEVSAIGVGLPGLVEHDTGMVLWSPLLDQRDLPLGPAMAQRFDLPVFLDNDANVLTLAELWFGAGRARSDFAVVTIEEGVGMGVVLGNRLFRGSRGIGLELGHTKVQLDGALCRCGQRGCLEAYVADYALAREAATALGRNARNLQSASVMLDTLFAQAKGGNVAARTIFRRAGRYLSLGLANVVQLFDPELIILSGERMQYDYLYADEVMAEMRALILADGREPCPVEIHAWGDLVWARGASALALSAVTDMALGEGWAG</sequence>
<dbReference type="InterPro" id="IPR000600">
    <property type="entry name" value="ROK"/>
</dbReference>
<dbReference type="Proteomes" id="UP000231259">
    <property type="component" value="Unassembled WGS sequence"/>
</dbReference>
<dbReference type="EMBL" id="AWWI01000040">
    <property type="protein sequence ID" value="PIL21415.1"/>
    <property type="molecule type" value="Genomic_DNA"/>
</dbReference>
<dbReference type="Gene3D" id="3.30.420.40">
    <property type="match status" value="2"/>
</dbReference>
<organism evidence="3 4">
    <name type="scientific">Puniceibacterium antarcticum</name>
    <dbReference type="NCBI Taxonomy" id="1206336"/>
    <lineage>
        <taxon>Bacteria</taxon>
        <taxon>Pseudomonadati</taxon>
        <taxon>Pseudomonadota</taxon>
        <taxon>Alphaproteobacteria</taxon>
        <taxon>Rhodobacterales</taxon>
        <taxon>Paracoccaceae</taxon>
        <taxon>Puniceibacterium</taxon>
    </lineage>
</organism>
<evidence type="ECO:0008006" key="5">
    <source>
        <dbReference type="Google" id="ProtNLM"/>
    </source>
</evidence>
<evidence type="ECO:0000256" key="1">
    <source>
        <dbReference type="ARBA" id="ARBA00006479"/>
    </source>
</evidence>
<name>A0A2G8RIM2_9RHOB</name>
<dbReference type="PANTHER" id="PTHR18964">
    <property type="entry name" value="ROK (REPRESSOR, ORF, KINASE) FAMILY"/>
    <property type="match status" value="1"/>
</dbReference>
<evidence type="ECO:0000313" key="4">
    <source>
        <dbReference type="Proteomes" id="UP000231259"/>
    </source>
</evidence>
<dbReference type="InterPro" id="IPR036388">
    <property type="entry name" value="WH-like_DNA-bd_sf"/>
</dbReference>
<comment type="caution">
    <text evidence="3">The sequence shown here is derived from an EMBL/GenBank/DDBJ whole genome shotgun (WGS) entry which is preliminary data.</text>
</comment>
<dbReference type="AlphaFoldDB" id="A0A2G8RIM2"/>
<feature type="region of interest" description="Disordered" evidence="2">
    <location>
        <begin position="1"/>
        <end position="23"/>
    </location>
</feature>
<dbReference type="SUPFAM" id="SSF53067">
    <property type="entry name" value="Actin-like ATPase domain"/>
    <property type="match status" value="1"/>
</dbReference>
<reference evidence="3 4" key="1">
    <citation type="submission" date="2013-09" db="EMBL/GenBank/DDBJ databases">
        <title>Genome sequencing of Phaeobacter antarcticus sp. nov. SM1211.</title>
        <authorList>
            <person name="Zhang X.-Y."/>
            <person name="Liu C."/>
            <person name="Chen X.-L."/>
            <person name="Xie B.-B."/>
            <person name="Qin Q.-L."/>
            <person name="Rong J.-C."/>
            <person name="Zhang Y.-Z."/>
        </authorList>
    </citation>
    <scope>NUCLEOTIDE SEQUENCE [LARGE SCALE GENOMIC DNA]</scope>
    <source>
        <strain evidence="3 4">SM1211</strain>
    </source>
</reference>
<dbReference type="RefSeq" id="WP_099909796.1">
    <property type="nucleotide sequence ID" value="NZ_AWWI01000040.1"/>
</dbReference>
<dbReference type="OrthoDB" id="9810372at2"/>
<dbReference type="Pfam" id="PF00480">
    <property type="entry name" value="ROK"/>
    <property type="match status" value="1"/>
</dbReference>
<gene>
    <name evidence="3" type="ORF">P775_04450</name>
</gene>
<dbReference type="PANTHER" id="PTHR18964:SF149">
    <property type="entry name" value="BIFUNCTIONAL UDP-N-ACETYLGLUCOSAMINE 2-EPIMERASE_N-ACETYLMANNOSAMINE KINASE"/>
    <property type="match status" value="1"/>
</dbReference>